<gene>
    <name evidence="2" type="ORF">FHR33_003826</name>
</gene>
<keyword evidence="1" id="KW-1133">Transmembrane helix</keyword>
<evidence type="ECO:0008006" key="4">
    <source>
        <dbReference type="Google" id="ProtNLM"/>
    </source>
</evidence>
<reference evidence="2 3" key="1">
    <citation type="submission" date="2020-08" db="EMBL/GenBank/DDBJ databases">
        <title>Sequencing the genomes of 1000 actinobacteria strains.</title>
        <authorList>
            <person name="Klenk H.-P."/>
        </authorList>
    </citation>
    <scope>NUCLEOTIDE SEQUENCE [LARGE SCALE GENOMIC DNA]</scope>
    <source>
        <strain evidence="2 3">DSM 44320</strain>
    </source>
</reference>
<organism evidence="2 3">
    <name type="scientific">Nonomuraea dietziae</name>
    <dbReference type="NCBI Taxonomy" id="65515"/>
    <lineage>
        <taxon>Bacteria</taxon>
        <taxon>Bacillati</taxon>
        <taxon>Actinomycetota</taxon>
        <taxon>Actinomycetes</taxon>
        <taxon>Streptosporangiales</taxon>
        <taxon>Streptosporangiaceae</taxon>
        <taxon>Nonomuraea</taxon>
    </lineage>
</organism>
<keyword evidence="1" id="KW-0472">Membrane</keyword>
<feature type="transmembrane region" description="Helical" evidence="1">
    <location>
        <begin position="179"/>
        <end position="198"/>
    </location>
</feature>
<accession>A0A7W5V056</accession>
<dbReference type="RefSeq" id="WP_183649258.1">
    <property type="nucleotide sequence ID" value="NZ_JACIBV010000001.1"/>
</dbReference>
<proteinExistence type="predicted"/>
<evidence type="ECO:0000313" key="3">
    <source>
        <dbReference type="Proteomes" id="UP000579945"/>
    </source>
</evidence>
<dbReference type="Proteomes" id="UP000579945">
    <property type="component" value="Unassembled WGS sequence"/>
</dbReference>
<keyword evidence="1" id="KW-0812">Transmembrane</keyword>
<protein>
    <recommendedName>
        <fullName evidence="4">DNA-directed RNA polymerase specialized sigma24 family protein</fullName>
    </recommendedName>
</protein>
<dbReference type="AlphaFoldDB" id="A0A7W5V056"/>
<dbReference type="GeneID" id="95390237"/>
<evidence type="ECO:0000313" key="2">
    <source>
        <dbReference type="EMBL" id="MBB3727966.1"/>
    </source>
</evidence>
<keyword evidence="3" id="KW-1185">Reference proteome</keyword>
<evidence type="ECO:0000256" key="1">
    <source>
        <dbReference type="SAM" id="Phobius"/>
    </source>
</evidence>
<comment type="caution">
    <text evidence="2">The sequence shown here is derived from an EMBL/GenBank/DDBJ whole genome shotgun (WGS) entry which is preliminary data.</text>
</comment>
<sequence length="520" mass="55318">MRGSIRDSRALAKPYRDLVWLAYLTLPAWTGEHRRVVLAHRLAAAALSRHQDEDPVRLRALLLRSALRARPRPWTGLLAAVEVVPAVTRSGDIGFTRALEAVPAPARAAYALLRLEERAAEEVAQVLAAAGVPDPAGALAALTEMEERFGATATLHRPAADPCLARLYGRLDVEAPRRLLAALVFCAVAVVAVVPWLGSGRPSSAAAPAATPETAAPGAWRTTTSLDLATWPPRGDLLSDRALIGRAMRAWGRRHPQLLYAGRLGATAVVLLRRSSQVARYLETKGKPTLEVLPEPGGSSPLKLTATPRGSRYLLPPWVTEAAMAPFDGGWRTSAIADGVIGPVPVLREDGCWRGPLVRLRAPEVPPGLPYTMVDLGRLAPARVSYRGEGSLASAWRRLGCALPRPVSEVREASAWAFRSVRLPEGARGQWFCVRLTDPSGAGAVQAVLLATSGGRTTATRTGVTHGTWDCSRLAPDIAASVWWSAPSGRHYRVSAASAGVTVDGDTATNADGAAVTVLR</sequence>
<dbReference type="EMBL" id="JACIBV010000001">
    <property type="protein sequence ID" value="MBB3727966.1"/>
    <property type="molecule type" value="Genomic_DNA"/>
</dbReference>
<name>A0A7W5V056_9ACTN</name>